<keyword evidence="3" id="KW-0546">Nucleotide metabolism</keyword>
<evidence type="ECO:0000256" key="1">
    <source>
        <dbReference type="ARBA" id="ARBA00001968"/>
    </source>
</evidence>
<dbReference type="NCBIfam" id="TIGR00172">
    <property type="entry name" value="maf"/>
    <property type="match status" value="1"/>
</dbReference>
<dbReference type="HAMAP" id="MF_00528">
    <property type="entry name" value="Maf"/>
    <property type="match status" value="1"/>
</dbReference>
<dbReference type="RefSeq" id="WP_179428373.1">
    <property type="nucleotide sequence ID" value="NZ_JACBZP010000001.1"/>
</dbReference>
<comment type="catalytic activity">
    <reaction evidence="3">
        <text>a ribonucleoside 5'-triphosphate + H2O = a ribonucleoside 5'-phosphate + diphosphate + H(+)</text>
        <dbReference type="Rhea" id="RHEA:23996"/>
        <dbReference type="ChEBI" id="CHEBI:15377"/>
        <dbReference type="ChEBI" id="CHEBI:15378"/>
        <dbReference type="ChEBI" id="CHEBI:33019"/>
        <dbReference type="ChEBI" id="CHEBI:58043"/>
        <dbReference type="ChEBI" id="CHEBI:61557"/>
        <dbReference type="EC" id="3.6.1.9"/>
    </reaction>
</comment>
<dbReference type="AlphaFoldDB" id="A0A7Z0II15"/>
<keyword evidence="5" id="KW-1185">Reference proteome</keyword>
<dbReference type="GO" id="GO:0009117">
    <property type="term" value="P:nucleotide metabolic process"/>
    <property type="evidence" value="ECO:0007669"/>
    <property type="project" value="UniProtKB-KW"/>
</dbReference>
<comment type="catalytic activity">
    <reaction evidence="3">
        <text>a 2'-deoxyribonucleoside 5'-triphosphate + H2O = a 2'-deoxyribonucleoside 5'-phosphate + diphosphate + H(+)</text>
        <dbReference type="Rhea" id="RHEA:44644"/>
        <dbReference type="ChEBI" id="CHEBI:15377"/>
        <dbReference type="ChEBI" id="CHEBI:15378"/>
        <dbReference type="ChEBI" id="CHEBI:33019"/>
        <dbReference type="ChEBI" id="CHEBI:61560"/>
        <dbReference type="ChEBI" id="CHEBI:65317"/>
        <dbReference type="EC" id="3.6.1.9"/>
    </reaction>
</comment>
<reference evidence="4 5" key="1">
    <citation type="submission" date="2020-07" db="EMBL/GenBank/DDBJ databases">
        <title>Sequencing the genomes of 1000 actinobacteria strains.</title>
        <authorList>
            <person name="Klenk H.-P."/>
        </authorList>
    </citation>
    <scope>NUCLEOTIDE SEQUENCE [LARGE SCALE GENOMIC DNA]</scope>
    <source>
        <strain evidence="4 5">DSM 26341</strain>
    </source>
</reference>
<organism evidence="4 5">
    <name type="scientific">Spelaeicoccus albus</name>
    <dbReference type="NCBI Taxonomy" id="1280376"/>
    <lineage>
        <taxon>Bacteria</taxon>
        <taxon>Bacillati</taxon>
        <taxon>Actinomycetota</taxon>
        <taxon>Actinomycetes</taxon>
        <taxon>Micrococcales</taxon>
        <taxon>Brevibacteriaceae</taxon>
        <taxon>Spelaeicoccus</taxon>
    </lineage>
</organism>
<dbReference type="Gene3D" id="3.90.950.10">
    <property type="match status" value="1"/>
</dbReference>
<evidence type="ECO:0000256" key="3">
    <source>
        <dbReference type="HAMAP-Rule" id="MF_00528"/>
    </source>
</evidence>
<protein>
    <recommendedName>
        <fullName evidence="3">Nucleoside triphosphate pyrophosphatase</fullName>
        <ecNumber evidence="3">3.6.1.9</ecNumber>
    </recommendedName>
    <alternativeName>
        <fullName evidence="3">Nucleotide pyrophosphatase</fullName>
        <shortName evidence="3">Nucleotide PPase</shortName>
    </alternativeName>
</protein>
<proteinExistence type="inferred from homology"/>
<dbReference type="Proteomes" id="UP000539111">
    <property type="component" value="Unassembled WGS sequence"/>
</dbReference>
<dbReference type="InterPro" id="IPR003697">
    <property type="entry name" value="Maf-like"/>
</dbReference>
<dbReference type="GO" id="GO:0005737">
    <property type="term" value="C:cytoplasm"/>
    <property type="evidence" value="ECO:0007669"/>
    <property type="project" value="UniProtKB-SubCell"/>
</dbReference>
<dbReference type="GO" id="GO:0047429">
    <property type="term" value="F:nucleoside triphosphate diphosphatase activity"/>
    <property type="evidence" value="ECO:0007669"/>
    <property type="project" value="UniProtKB-EC"/>
</dbReference>
<dbReference type="EMBL" id="JACBZP010000001">
    <property type="protein sequence ID" value="NYI67987.1"/>
    <property type="molecule type" value="Genomic_DNA"/>
</dbReference>
<dbReference type="PIRSF" id="PIRSF006305">
    <property type="entry name" value="Maf"/>
    <property type="match status" value="1"/>
</dbReference>
<comment type="function">
    <text evidence="3">Nucleoside triphosphate pyrophosphatase. May have a dual role in cell division arrest and in preventing the incorporation of modified nucleotides into cellular nucleic acids.</text>
</comment>
<gene>
    <name evidence="4" type="ORF">BJY26_002293</name>
</gene>
<comment type="caution">
    <text evidence="4">The sequence shown here is derived from an EMBL/GenBank/DDBJ whole genome shotgun (WGS) entry which is preliminary data.</text>
</comment>
<comment type="cofactor">
    <cofactor evidence="1 3">
        <name>a divalent metal cation</name>
        <dbReference type="ChEBI" id="CHEBI:60240"/>
    </cofactor>
</comment>
<keyword evidence="3" id="KW-0963">Cytoplasm</keyword>
<dbReference type="Pfam" id="PF02545">
    <property type="entry name" value="Maf"/>
    <property type="match status" value="1"/>
</dbReference>
<dbReference type="EC" id="3.6.1.9" evidence="3"/>
<dbReference type="SUPFAM" id="SSF52972">
    <property type="entry name" value="ITPase-like"/>
    <property type="match status" value="1"/>
</dbReference>
<accession>A0A7Z0II15</accession>
<comment type="subcellular location">
    <subcellularLocation>
        <location evidence="3">Cytoplasm</location>
    </subcellularLocation>
</comment>
<dbReference type="CDD" id="cd00555">
    <property type="entry name" value="Maf"/>
    <property type="match status" value="1"/>
</dbReference>
<sequence>MPTIVLASQSPSRRAILERAGITPEVVVSNVDEPAVTATAGALGSRAVAELLARTKAEEVGARCRTASDRFVLGCDSVLDIDGVPYGKPHTPEAARRQWDLMRGREAVLYSGHWLIGGSGAVGAVSATTVRIADVSDDEIDAYIATGEPLEVAGALTIDGLGGPYVTGIDGDHHGVLGLSLPLLRQLFLDLGVTWHTLWNRG</sequence>
<name>A0A7Z0II15_9MICO</name>
<dbReference type="PANTHER" id="PTHR43213">
    <property type="entry name" value="BIFUNCTIONAL DTTP/UTP PYROPHOSPHATASE/METHYLTRANSFERASE PROTEIN-RELATED"/>
    <property type="match status" value="1"/>
</dbReference>
<evidence type="ECO:0000256" key="2">
    <source>
        <dbReference type="ARBA" id="ARBA00022801"/>
    </source>
</evidence>
<evidence type="ECO:0000313" key="4">
    <source>
        <dbReference type="EMBL" id="NYI67987.1"/>
    </source>
</evidence>
<comment type="similarity">
    <text evidence="3">Belongs to the Maf family.</text>
</comment>
<comment type="caution">
    <text evidence="3">Lacks conserved residue(s) required for the propagation of feature annotation.</text>
</comment>
<feature type="active site" description="Proton acceptor" evidence="3">
    <location>
        <position position="76"/>
    </location>
</feature>
<dbReference type="InterPro" id="IPR029001">
    <property type="entry name" value="ITPase-like_fam"/>
</dbReference>
<keyword evidence="2 3" id="KW-0378">Hydrolase</keyword>
<evidence type="ECO:0000313" key="5">
    <source>
        <dbReference type="Proteomes" id="UP000539111"/>
    </source>
</evidence>
<dbReference type="PANTHER" id="PTHR43213:SF5">
    <property type="entry name" value="BIFUNCTIONAL DTTP_UTP PYROPHOSPHATASE_METHYLTRANSFERASE PROTEIN-RELATED"/>
    <property type="match status" value="1"/>
</dbReference>